<dbReference type="KEGG" id="wch:wcw_1831"/>
<evidence type="ECO:0000313" key="2">
    <source>
        <dbReference type="Proteomes" id="UP000001505"/>
    </source>
</evidence>
<keyword evidence="2" id="KW-1185">Reference proteome</keyword>
<protein>
    <submittedName>
        <fullName evidence="1">Uncharacterized protein</fullName>
    </submittedName>
</protein>
<gene>
    <name evidence="1" type="ordered locus">wcw_1831</name>
</gene>
<proteinExistence type="predicted"/>
<dbReference type="OrthoDB" id="18359at2"/>
<dbReference type="HOGENOM" id="CLU_075496_0_0_0"/>
<sequence length="277" mass="31945">MIGMTQDKAELVQYVLRATENFNNFFPIKPLRLAKEVRKEMIPELIKRIEYAVDCGVELPDPYMGHIYALYLLAEFRAEEAYEPMLRLLFLKEDTLEFLLGDHLTEGFASAIASVAMGRYEELLAIFKDRELYEFARLAAMSAIEIQTHAGLIDSLTLENHLLPILHQAIENQDVIITTAFASTASDLKLERLGNEVRIAFDRQLIDTSILDREFFEENFQTEEYGKQHFEQLVSTAEQSMSWLRNFKSESAEKVKRNDLCPCCSGKKFKHCCLRIV</sequence>
<evidence type="ECO:0000313" key="1">
    <source>
        <dbReference type="EMBL" id="ADI39170.1"/>
    </source>
</evidence>
<dbReference type="Pfam" id="PF02810">
    <property type="entry name" value="SEC-C"/>
    <property type="match status" value="1"/>
</dbReference>
<dbReference type="Proteomes" id="UP000001505">
    <property type="component" value="Chromosome"/>
</dbReference>
<dbReference type="eggNOG" id="COG3012">
    <property type="taxonomic scope" value="Bacteria"/>
</dbReference>
<organism evidence="1 2">
    <name type="scientific">Waddlia chondrophila (strain ATCC VR-1470 / WSU 86-1044)</name>
    <dbReference type="NCBI Taxonomy" id="716544"/>
    <lineage>
        <taxon>Bacteria</taxon>
        <taxon>Pseudomonadati</taxon>
        <taxon>Chlamydiota</taxon>
        <taxon>Chlamydiia</taxon>
        <taxon>Parachlamydiales</taxon>
        <taxon>Waddliaceae</taxon>
        <taxon>Waddlia</taxon>
    </lineage>
</organism>
<dbReference type="STRING" id="716544.wcw_1831"/>
<dbReference type="EMBL" id="CP001928">
    <property type="protein sequence ID" value="ADI39170.1"/>
    <property type="molecule type" value="Genomic_DNA"/>
</dbReference>
<dbReference type="AlphaFoldDB" id="D6YSX5"/>
<dbReference type="InterPro" id="IPR010602">
    <property type="entry name" value="DUF1186"/>
</dbReference>
<accession>D6YSX5</accession>
<dbReference type="Gene3D" id="3.10.450.50">
    <property type="match status" value="1"/>
</dbReference>
<dbReference type="SUPFAM" id="SSF103642">
    <property type="entry name" value="Sec-C motif"/>
    <property type="match status" value="1"/>
</dbReference>
<dbReference type="InterPro" id="IPR004027">
    <property type="entry name" value="SEC_C_motif"/>
</dbReference>
<dbReference type="RefSeq" id="WP_013182870.1">
    <property type="nucleotide sequence ID" value="NC_014225.1"/>
</dbReference>
<name>D6YSX5_WADCW</name>
<dbReference type="Pfam" id="PF06685">
    <property type="entry name" value="DUF1186"/>
    <property type="match status" value="1"/>
</dbReference>
<reference evidence="1 2" key="1">
    <citation type="journal article" date="2010" name="PLoS ONE">
        <title>The Waddlia genome: a window into chlamydial biology.</title>
        <authorList>
            <person name="Bertelli C."/>
            <person name="Collyn F."/>
            <person name="Croxatto A."/>
            <person name="Ruckert C."/>
            <person name="Polkinghorne A."/>
            <person name="Kebbi-Beghdadi C."/>
            <person name="Goesmann A."/>
            <person name="Vaughan L."/>
            <person name="Greub G."/>
        </authorList>
    </citation>
    <scope>NUCLEOTIDE SEQUENCE [LARGE SCALE GENOMIC DNA]</scope>
    <source>
        <strain evidence="2">ATCC VR-1470 / WSU 86-1044</strain>
    </source>
</reference>